<dbReference type="GO" id="GO:0009277">
    <property type="term" value="C:fungal-type cell wall"/>
    <property type="evidence" value="ECO:0007669"/>
    <property type="project" value="TreeGrafter"/>
</dbReference>
<feature type="compositionally biased region" description="Polar residues" evidence="2">
    <location>
        <begin position="675"/>
        <end position="694"/>
    </location>
</feature>
<organism evidence="6 7">
    <name type="scientific">Thelonectria olida</name>
    <dbReference type="NCBI Taxonomy" id="1576542"/>
    <lineage>
        <taxon>Eukaryota</taxon>
        <taxon>Fungi</taxon>
        <taxon>Dikarya</taxon>
        <taxon>Ascomycota</taxon>
        <taxon>Pezizomycotina</taxon>
        <taxon>Sordariomycetes</taxon>
        <taxon>Hypocreomycetidae</taxon>
        <taxon>Hypocreales</taxon>
        <taxon>Nectriaceae</taxon>
        <taxon>Thelonectria</taxon>
    </lineage>
</organism>
<keyword evidence="4" id="KW-0732">Signal</keyword>
<dbReference type="EMBL" id="JAGPYM010000004">
    <property type="protein sequence ID" value="KAH6895280.1"/>
    <property type="molecule type" value="Genomic_DNA"/>
</dbReference>
<comment type="caution">
    <text evidence="6">The sequence shown here is derived from an EMBL/GenBank/DDBJ whole genome shotgun (WGS) entry which is preliminary data.</text>
</comment>
<name>A0A9P8WF32_9HYPO</name>
<dbReference type="SUPFAM" id="SSF50630">
    <property type="entry name" value="Acid proteases"/>
    <property type="match status" value="1"/>
</dbReference>
<comment type="similarity">
    <text evidence="1">Belongs to the peptidase A1 family.</text>
</comment>
<sequence length="867" mass="95117">MSFLITLATGAALVTLAHARVPAPVALQPSSWQGIDGNWSMLAFDLGSNLQQVDVLVSTALSEFWAVGPGGCLPREPHCSTARGGIFSPDESTDWASLGTWQLGLDYLRYGGNGDYGTDDIAATNVVDDKSFHMSSVLIATVNTTNYLNGLFGLGITQGNFGGTVAESPLTQAVKTFGWIPSYSYGYTAGAHYRNTPVSLTLGGYDSSRFENHNNDFTLNRDDGLPRVLVRGIEVSADEGQGTPGNWDSRQTMLSNWNSSFEVIIDSTTPYLWLPDNVCDQFAAAFNLTYNSTFDLYTISDERYTTFLDEQAFSFTFVLSSFDNKDNFGDPYDVTGVVNITIPSRAFTGLLQYPFMNRTIAYGEPAIPYFMLRRGGNSTWVLGRSFLQESYLITKYDEVIFRIHQARFPDSFDKTDLVAIEQTTNSPYPPPAKFSEGLSKAKQAGIGVGAGLAVVGLLAAALWWCRRRRNKREYERSGSSIDENKASVSIVAANTPRSPFQRIVSKILRRKRSPSVGLEDDKSAEKPSEAPNSQIYELPAPIPPAELDGDDGNSWNGDTEMGSNDSQQLSAYENARRKLDQQLQGPVPAYTPPADGALPPPEKAIYEPSPPRRPPPTLQLSPTPPPRSPVDGSSNSTSVLLSLPSPMTPRQDLTSRSADFPSPMTATMPALSAHKPSSNSAPSSPFLLPSNSQSDDIDDLRRSQSNREAFPASTLEQTTPAIQRTPIDPSKVICLGPLPGNARFSRSQPMMEARNRSDSEGSSKDGHGTYDTLGSNYTVEEEEQMAARLRAPYTQLRETPVEKNRPGQLRRNRPENIIPPASAEFSNPSRVRPHLETPRSPERIDSGTEIIHVPQLAEKRYSWEDDR</sequence>
<dbReference type="InterPro" id="IPR034164">
    <property type="entry name" value="Pepsin-like_dom"/>
</dbReference>
<feature type="compositionally biased region" description="Basic and acidic residues" evidence="2">
    <location>
        <begin position="753"/>
        <end position="768"/>
    </location>
</feature>
<accession>A0A9P8WF32</accession>
<feature type="domain" description="Peptidase A1" evidence="5">
    <location>
        <begin position="40"/>
        <end position="404"/>
    </location>
</feature>
<feature type="compositionally biased region" description="Polar residues" evidence="2">
    <location>
        <begin position="631"/>
        <end position="640"/>
    </location>
</feature>
<keyword evidence="7" id="KW-1185">Reference proteome</keyword>
<dbReference type="GO" id="GO:0006508">
    <property type="term" value="P:proteolysis"/>
    <property type="evidence" value="ECO:0007669"/>
    <property type="project" value="InterPro"/>
</dbReference>
<dbReference type="InterPro" id="IPR001461">
    <property type="entry name" value="Aspartic_peptidase_A1"/>
</dbReference>
<dbReference type="GO" id="GO:0005576">
    <property type="term" value="C:extracellular region"/>
    <property type="evidence" value="ECO:0007669"/>
    <property type="project" value="TreeGrafter"/>
</dbReference>
<feature type="transmembrane region" description="Helical" evidence="3">
    <location>
        <begin position="444"/>
        <end position="465"/>
    </location>
</feature>
<evidence type="ECO:0000313" key="6">
    <source>
        <dbReference type="EMBL" id="KAH6895280.1"/>
    </source>
</evidence>
<dbReference type="InterPro" id="IPR033121">
    <property type="entry name" value="PEPTIDASE_A1"/>
</dbReference>
<feature type="compositionally biased region" description="Polar residues" evidence="2">
    <location>
        <begin position="553"/>
        <end position="571"/>
    </location>
</feature>
<evidence type="ECO:0000256" key="3">
    <source>
        <dbReference type="SAM" id="Phobius"/>
    </source>
</evidence>
<dbReference type="Pfam" id="PF00026">
    <property type="entry name" value="Asp"/>
    <property type="match status" value="1"/>
</dbReference>
<proteinExistence type="inferred from homology"/>
<feature type="compositionally biased region" description="Basic and acidic residues" evidence="2">
    <location>
        <begin position="519"/>
        <end position="528"/>
    </location>
</feature>
<feature type="compositionally biased region" description="Basic and acidic residues" evidence="2">
    <location>
        <begin position="833"/>
        <end position="846"/>
    </location>
</feature>
<feature type="region of interest" description="Disordered" evidence="2">
    <location>
        <begin position="790"/>
        <end position="847"/>
    </location>
</feature>
<dbReference type="AlphaFoldDB" id="A0A9P8WF32"/>
<feature type="region of interest" description="Disordered" evidence="2">
    <location>
        <begin position="512"/>
        <end position="776"/>
    </location>
</feature>
<dbReference type="OrthoDB" id="5233646at2759"/>
<keyword evidence="3" id="KW-0472">Membrane</keyword>
<keyword evidence="3" id="KW-0812">Transmembrane</keyword>
<evidence type="ECO:0000256" key="1">
    <source>
        <dbReference type="ARBA" id="ARBA00007447"/>
    </source>
</evidence>
<evidence type="ECO:0000313" key="7">
    <source>
        <dbReference type="Proteomes" id="UP000777438"/>
    </source>
</evidence>
<dbReference type="PROSITE" id="PS51767">
    <property type="entry name" value="PEPTIDASE_A1"/>
    <property type="match status" value="1"/>
</dbReference>
<dbReference type="PANTHER" id="PTHR47965:SF101">
    <property type="entry name" value="HYPOTHETICAL ASPARTYL PROTEASE (EUROFUNG)-RELATED"/>
    <property type="match status" value="1"/>
</dbReference>
<dbReference type="InterPro" id="IPR021109">
    <property type="entry name" value="Peptidase_aspartic_dom_sf"/>
</dbReference>
<dbReference type="GO" id="GO:0004190">
    <property type="term" value="F:aspartic-type endopeptidase activity"/>
    <property type="evidence" value="ECO:0007669"/>
    <property type="project" value="InterPro"/>
</dbReference>
<evidence type="ECO:0000256" key="4">
    <source>
        <dbReference type="SAM" id="SignalP"/>
    </source>
</evidence>
<feature type="chain" id="PRO_5040433423" evidence="4">
    <location>
        <begin position="20"/>
        <end position="867"/>
    </location>
</feature>
<dbReference type="CDD" id="cd05471">
    <property type="entry name" value="pepsin_like"/>
    <property type="match status" value="1"/>
</dbReference>
<evidence type="ECO:0000259" key="5">
    <source>
        <dbReference type="PROSITE" id="PS51767"/>
    </source>
</evidence>
<dbReference type="Gene3D" id="2.40.70.10">
    <property type="entry name" value="Acid Proteases"/>
    <property type="match status" value="2"/>
</dbReference>
<feature type="signal peptide" evidence="4">
    <location>
        <begin position="1"/>
        <end position="19"/>
    </location>
</feature>
<protein>
    <submittedName>
        <fullName evidence="6">Aspartic peptidase domain-containing protein</fullName>
    </submittedName>
</protein>
<evidence type="ECO:0000256" key="2">
    <source>
        <dbReference type="SAM" id="MobiDB-lite"/>
    </source>
</evidence>
<dbReference type="PANTHER" id="PTHR47965">
    <property type="entry name" value="ASPARTYL PROTEASE-RELATED"/>
    <property type="match status" value="1"/>
</dbReference>
<dbReference type="GO" id="GO:0031505">
    <property type="term" value="P:fungal-type cell wall organization"/>
    <property type="evidence" value="ECO:0007669"/>
    <property type="project" value="TreeGrafter"/>
</dbReference>
<reference evidence="6 7" key="1">
    <citation type="journal article" date="2021" name="Nat. Commun.">
        <title>Genetic determinants of endophytism in the Arabidopsis root mycobiome.</title>
        <authorList>
            <person name="Mesny F."/>
            <person name="Miyauchi S."/>
            <person name="Thiergart T."/>
            <person name="Pickel B."/>
            <person name="Atanasova L."/>
            <person name="Karlsson M."/>
            <person name="Huettel B."/>
            <person name="Barry K.W."/>
            <person name="Haridas S."/>
            <person name="Chen C."/>
            <person name="Bauer D."/>
            <person name="Andreopoulos W."/>
            <person name="Pangilinan J."/>
            <person name="LaButti K."/>
            <person name="Riley R."/>
            <person name="Lipzen A."/>
            <person name="Clum A."/>
            <person name="Drula E."/>
            <person name="Henrissat B."/>
            <person name="Kohler A."/>
            <person name="Grigoriev I.V."/>
            <person name="Martin F.M."/>
            <person name="Hacquard S."/>
        </authorList>
    </citation>
    <scope>NUCLEOTIDE SEQUENCE [LARGE SCALE GENOMIC DNA]</scope>
    <source>
        <strain evidence="6 7">MPI-CAGE-CH-0241</strain>
    </source>
</reference>
<gene>
    <name evidence="6" type="ORF">B0T10DRAFT_557507</name>
</gene>
<keyword evidence="3" id="KW-1133">Transmembrane helix</keyword>
<feature type="compositionally biased region" description="Pro residues" evidence="2">
    <location>
        <begin position="598"/>
        <end position="628"/>
    </location>
</feature>
<dbReference type="Proteomes" id="UP000777438">
    <property type="component" value="Unassembled WGS sequence"/>
</dbReference>